<feature type="compositionally biased region" description="Basic and acidic residues" evidence="1">
    <location>
        <begin position="487"/>
        <end position="498"/>
    </location>
</feature>
<reference evidence="3 4" key="1">
    <citation type="submission" date="2023-08" db="EMBL/GenBank/DDBJ databases">
        <title>Black Yeasts Isolated from many extreme environments.</title>
        <authorList>
            <person name="Coleine C."/>
            <person name="Stajich J.E."/>
            <person name="Selbmann L."/>
        </authorList>
    </citation>
    <scope>NUCLEOTIDE SEQUENCE [LARGE SCALE GENOMIC DNA]</scope>
    <source>
        <strain evidence="3 4">CCFEE 5885</strain>
    </source>
</reference>
<evidence type="ECO:0000256" key="2">
    <source>
        <dbReference type="SAM" id="Phobius"/>
    </source>
</evidence>
<keyword evidence="4" id="KW-1185">Reference proteome</keyword>
<accession>A0ABR0KDI1</accession>
<sequence>MATDTSLNQIVKGAPPPGTRVPEPAPLPPLAQASSETVDALVSQHAAEREITAPHHQRPARTIVLRSATASSINTDNLPSSPPQIYLNLLILESSLRQQYLTLLSRRRLNTFFIALLALWNLTFTYFLFLRPREDGSGKLGGSPYWVVEAAIRLGFIAGVVASLLIKATGQWEAGVRWPRKWLSVTNRGLRGFNLRAVVVKRSLWKESTSYIKALAPWAGLADGSGDWHLVESPPTPSEIELGKTTGAIVEEDLSPSGDLLLLLLLPKNFSSEFRENWETYRSEYWERENERRASLRRKVAIHKRNKAREVGGWKWWTGAWRAIPHASHRKKTGADLEKHPHGHHHAGHHRTDSRRNSALPPGAEKVQDALAAAKASRRPSWLRDSSAHSRQSSRSSTPHYMLDGTTEIVPGDSKKEHVRRGSSVSSTGSARRSLRSGTGSVRRSESLLSPLTMTDEPHDSAPRKEKKRRSRPGTPSLSSTESVAEDGVRIKREPSPA</sequence>
<feature type="transmembrane region" description="Helical" evidence="2">
    <location>
        <begin position="150"/>
        <end position="170"/>
    </location>
</feature>
<feature type="compositionally biased region" description="Polar residues" evidence="1">
    <location>
        <begin position="436"/>
        <end position="453"/>
    </location>
</feature>
<organism evidence="3 4">
    <name type="scientific">Lithohypha guttulata</name>
    <dbReference type="NCBI Taxonomy" id="1690604"/>
    <lineage>
        <taxon>Eukaryota</taxon>
        <taxon>Fungi</taxon>
        <taxon>Dikarya</taxon>
        <taxon>Ascomycota</taxon>
        <taxon>Pezizomycotina</taxon>
        <taxon>Eurotiomycetes</taxon>
        <taxon>Chaetothyriomycetidae</taxon>
        <taxon>Chaetothyriales</taxon>
        <taxon>Trichomeriaceae</taxon>
        <taxon>Lithohypha</taxon>
    </lineage>
</organism>
<dbReference type="EMBL" id="JAVRRG010000043">
    <property type="protein sequence ID" value="KAK5093458.1"/>
    <property type="molecule type" value="Genomic_DNA"/>
</dbReference>
<evidence type="ECO:0000313" key="3">
    <source>
        <dbReference type="EMBL" id="KAK5093458.1"/>
    </source>
</evidence>
<feature type="transmembrane region" description="Helical" evidence="2">
    <location>
        <begin position="109"/>
        <end position="130"/>
    </location>
</feature>
<feature type="compositionally biased region" description="Low complexity" evidence="1">
    <location>
        <begin position="422"/>
        <end position="432"/>
    </location>
</feature>
<proteinExistence type="predicted"/>
<feature type="compositionally biased region" description="Pro residues" evidence="1">
    <location>
        <begin position="14"/>
        <end position="28"/>
    </location>
</feature>
<keyword evidence="2" id="KW-1133">Transmembrane helix</keyword>
<dbReference type="InterPro" id="IPR005605">
    <property type="entry name" value="Spo7"/>
</dbReference>
<dbReference type="PANTHER" id="PTHR28249">
    <property type="entry name" value="SPORULATION-SPECIFIC PROTEIN SPO7"/>
    <property type="match status" value="1"/>
</dbReference>
<feature type="region of interest" description="Disordered" evidence="1">
    <location>
        <begin position="327"/>
        <end position="498"/>
    </location>
</feature>
<comment type="caution">
    <text evidence="3">The sequence shown here is derived from an EMBL/GenBank/DDBJ whole genome shotgun (WGS) entry which is preliminary data.</text>
</comment>
<dbReference type="Proteomes" id="UP001345013">
    <property type="component" value="Unassembled WGS sequence"/>
</dbReference>
<dbReference type="Pfam" id="PF03907">
    <property type="entry name" value="Spo7"/>
    <property type="match status" value="1"/>
</dbReference>
<keyword evidence="2" id="KW-0472">Membrane</keyword>
<protein>
    <submittedName>
        <fullName evidence="3">Nem1-Spo7 phosphatase regulatory subunit</fullName>
    </submittedName>
</protein>
<gene>
    <name evidence="3" type="primary">SPO7</name>
    <name evidence="3" type="ORF">LTR24_004311</name>
</gene>
<feature type="compositionally biased region" description="Polar residues" evidence="1">
    <location>
        <begin position="474"/>
        <end position="483"/>
    </location>
</feature>
<keyword evidence="2" id="KW-0812">Transmembrane</keyword>
<dbReference type="PANTHER" id="PTHR28249:SF1">
    <property type="entry name" value="SPORULATION-SPECIFIC PROTEIN SPO7"/>
    <property type="match status" value="1"/>
</dbReference>
<evidence type="ECO:0000256" key="1">
    <source>
        <dbReference type="SAM" id="MobiDB-lite"/>
    </source>
</evidence>
<evidence type="ECO:0000313" key="4">
    <source>
        <dbReference type="Proteomes" id="UP001345013"/>
    </source>
</evidence>
<feature type="region of interest" description="Disordered" evidence="1">
    <location>
        <begin position="1"/>
        <end position="28"/>
    </location>
</feature>
<name>A0ABR0KDI1_9EURO</name>